<evidence type="ECO:0000256" key="4">
    <source>
        <dbReference type="ARBA" id="ARBA00022679"/>
    </source>
</evidence>
<dbReference type="SUPFAM" id="SSF53448">
    <property type="entry name" value="Nucleotide-diphospho-sugar transferases"/>
    <property type="match status" value="1"/>
</dbReference>
<evidence type="ECO:0000256" key="3">
    <source>
        <dbReference type="ARBA" id="ARBA00022676"/>
    </source>
</evidence>
<dbReference type="EMBL" id="BLLF01004384">
    <property type="protein sequence ID" value="GFH29501.1"/>
    <property type="molecule type" value="Genomic_DNA"/>
</dbReference>
<comment type="subcellular location">
    <subcellularLocation>
        <location evidence="1">Cell membrane</location>
    </subcellularLocation>
</comment>
<feature type="region of interest" description="Disordered" evidence="6">
    <location>
        <begin position="125"/>
        <end position="169"/>
    </location>
</feature>
<gene>
    <name evidence="8" type="ORF">HaLaN_28173</name>
</gene>
<evidence type="ECO:0000256" key="6">
    <source>
        <dbReference type="SAM" id="MobiDB-lite"/>
    </source>
</evidence>
<evidence type="ECO:0000313" key="9">
    <source>
        <dbReference type="Proteomes" id="UP000485058"/>
    </source>
</evidence>
<dbReference type="InterPro" id="IPR001173">
    <property type="entry name" value="Glyco_trans_2-like"/>
</dbReference>
<keyword evidence="2" id="KW-1003">Cell membrane</keyword>
<dbReference type="AlphaFoldDB" id="A0A6A0AB47"/>
<sequence>MGAATSSTANSSPELRSINDLCVIIPVLNERENVLQAVHSVLQSGPNAYQPEVVVVDGGSTDGTLELCQALPGVKVLKSSAGRGRQMNVGWRSSQAPWVLFMHGDSQLPPSYPSALQHALLPAQPAKGRGGQQQEAGLAAAHGSGPTHPPAAPALWRPGAVRQQGLAGQ</sequence>
<reference evidence="8 9" key="1">
    <citation type="submission" date="2020-02" db="EMBL/GenBank/DDBJ databases">
        <title>Draft genome sequence of Haematococcus lacustris strain NIES-144.</title>
        <authorList>
            <person name="Morimoto D."/>
            <person name="Nakagawa S."/>
            <person name="Yoshida T."/>
            <person name="Sawayama S."/>
        </authorList>
    </citation>
    <scope>NUCLEOTIDE SEQUENCE [LARGE SCALE GENOMIC DNA]</scope>
    <source>
        <strain evidence="8 9">NIES-144</strain>
    </source>
</reference>
<proteinExistence type="predicted"/>
<dbReference type="InterPro" id="IPR029044">
    <property type="entry name" value="Nucleotide-diphossugar_trans"/>
</dbReference>
<comment type="caution">
    <text evidence="8">The sequence shown here is derived from an EMBL/GenBank/DDBJ whole genome shotgun (WGS) entry which is preliminary data.</text>
</comment>
<keyword evidence="9" id="KW-1185">Reference proteome</keyword>
<protein>
    <submittedName>
        <fullName evidence="8">Glyco_trans_2-like domain-containing protein</fullName>
    </submittedName>
</protein>
<keyword evidence="5" id="KW-0472">Membrane</keyword>
<dbReference type="GO" id="GO:0016757">
    <property type="term" value="F:glycosyltransferase activity"/>
    <property type="evidence" value="ECO:0007669"/>
    <property type="project" value="UniProtKB-KW"/>
</dbReference>
<feature type="non-terminal residue" evidence="8">
    <location>
        <position position="169"/>
    </location>
</feature>
<evidence type="ECO:0000256" key="2">
    <source>
        <dbReference type="ARBA" id="ARBA00022475"/>
    </source>
</evidence>
<evidence type="ECO:0000256" key="5">
    <source>
        <dbReference type="ARBA" id="ARBA00023136"/>
    </source>
</evidence>
<name>A0A6A0AB47_HAELA</name>
<dbReference type="GO" id="GO:0005886">
    <property type="term" value="C:plasma membrane"/>
    <property type="evidence" value="ECO:0007669"/>
    <property type="project" value="UniProtKB-SubCell"/>
</dbReference>
<feature type="compositionally biased region" description="Low complexity" evidence="6">
    <location>
        <begin position="125"/>
        <end position="143"/>
    </location>
</feature>
<keyword evidence="4" id="KW-0808">Transferase</keyword>
<dbReference type="Pfam" id="PF00535">
    <property type="entry name" value="Glycos_transf_2"/>
    <property type="match status" value="1"/>
</dbReference>
<organism evidence="8 9">
    <name type="scientific">Haematococcus lacustris</name>
    <name type="common">Green alga</name>
    <name type="synonym">Haematococcus pluvialis</name>
    <dbReference type="NCBI Taxonomy" id="44745"/>
    <lineage>
        <taxon>Eukaryota</taxon>
        <taxon>Viridiplantae</taxon>
        <taxon>Chlorophyta</taxon>
        <taxon>core chlorophytes</taxon>
        <taxon>Chlorophyceae</taxon>
        <taxon>CS clade</taxon>
        <taxon>Chlamydomonadales</taxon>
        <taxon>Haematococcaceae</taxon>
        <taxon>Haematococcus</taxon>
    </lineage>
</organism>
<evidence type="ECO:0000259" key="7">
    <source>
        <dbReference type="Pfam" id="PF00535"/>
    </source>
</evidence>
<dbReference type="PANTHER" id="PTHR43646">
    <property type="entry name" value="GLYCOSYLTRANSFERASE"/>
    <property type="match status" value="1"/>
</dbReference>
<dbReference type="Proteomes" id="UP000485058">
    <property type="component" value="Unassembled WGS sequence"/>
</dbReference>
<feature type="domain" description="Glycosyltransferase 2-like" evidence="7">
    <location>
        <begin position="22"/>
        <end position="113"/>
    </location>
</feature>
<evidence type="ECO:0000256" key="1">
    <source>
        <dbReference type="ARBA" id="ARBA00004236"/>
    </source>
</evidence>
<evidence type="ECO:0000313" key="8">
    <source>
        <dbReference type="EMBL" id="GFH29501.1"/>
    </source>
</evidence>
<keyword evidence="3" id="KW-0328">Glycosyltransferase</keyword>
<dbReference type="PANTHER" id="PTHR43646:SF2">
    <property type="entry name" value="GLYCOSYLTRANSFERASE 2-LIKE DOMAIN-CONTAINING PROTEIN"/>
    <property type="match status" value="1"/>
</dbReference>
<accession>A0A6A0AB47</accession>
<feature type="non-terminal residue" evidence="8">
    <location>
        <position position="1"/>
    </location>
</feature>
<dbReference type="Gene3D" id="3.90.550.10">
    <property type="entry name" value="Spore Coat Polysaccharide Biosynthesis Protein SpsA, Chain A"/>
    <property type="match status" value="1"/>
</dbReference>